<keyword evidence="3" id="KW-0472">Membrane</keyword>
<keyword evidence="3" id="KW-1133">Transmembrane helix</keyword>
<proteinExistence type="inferred from homology"/>
<evidence type="ECO:0000256" key="3">
    <source>
        <dbReference type="SAM" id="Phobius"/>
    </source>
</evidence>
<comment type="caution">
    <text evidence="5">The sequence shown here is derived from an EMBL/GenBank/DDBJ whole genome shotgun (WGS) entry which is preliminary data.</text>
</comment>
<evidence type="ECO:0000256" key="2">
    <source>
        <dbReference type="SAM" id="MobiDB-lite"/>
    </source>
</evidence>
<gene>
    <name evidence="5" type="ORF">WJ0W_002444</name>
</gene>
<evidence type="ECO:0000313" key="5">
    <source>
        <dbReference type="EMBL" id="CAH8245213.1"/>
    </source>
</evidence>
<sequence length="373" mass="41029">MNSSTPLPPRKQQSVKAASARKGMPKWVKGILIAIIILSLGVISYAGYILLYANNKLDDISTAKVGGEGASTVQATLTPKSEPFSFVLLGLDYRPELPGKRTDVIMVGAIHPDTQEAVLVSLPRDTYFNIPGYGPDKLNHFYPNFYVMKERGTLDSETPEDEMRVMLGQYLGIDLDYTAVINFKGFVDLVDAVGGVDVNVDQDMCYVDKEDGTNINLSKGFQHLDGKNALDFVRYRKSNWRCSPQTPGTTDFDRNKRQNAVLKEIVSNMQSLGGLTKATDVIDALADNFTIDMMPSQIRSALTTYITIDKDNIHYISVDGDWKSPYIYPFEDKLEEAKQALKDVLAGKSLKEPAVPEGTTDPAETPASPSPAA</sequence>
<feature type="region of interest" description="Disordered" evidence="2">
    <location>
        <begin position="349"/>
        <end position="373"/>
    </location>
</feature>
<reference evidence="5" key="1">
    <citation type="submission" date="2022-06" db="EMBL/GenBank/DDBJ databases">
        <authorList>
            <person name="Dietemann V."/>
            <person name="Ory F."/>
            <person name="Dainat B."/>
            <person name="Oberhansli S."/>
        </authorList>
    </citation>
    <scope>NUCLEOTIDE SEQUENCE</scope>
    <source>
        <strain evidence="5">Ena-SAMPLE-TAB-26-04-2022-14:26:32:270-5432</strain>
    </source>
</reference>
<name>A0ABN8U2C4_9BACL</name>
<evidence type="ECO:0000256" key="1">
    <source>
        <dbReference type="ARBA" id="ARBA00006068"/>
    </source>
</evidence>
<dbReference type="Pfam" id="PF03816">
    <property type="entry name" value="LytR_cpsA_psr"/>
    <property type="match status" value="1"/>
</dbReference>
<accession>A0ABN8U2C4</accession>
<evidence type="ECO:0000313" key="6">
    <source>
        <dbReference type="Proteomes" id="UP001154322"/>
    </source>
</evidence>
<evidence type="ECO:0000259" key="4">
    <source>
        <dbReference type="Pfam" id="PF03816"/>
    </source>
</evidence>
<dbReference type="PANTHER" id="PTHR33392:SF6">
    <property type="entry name" value="POLYISOPRENYL-TEICHOIC ACID--PEPTIDOGLYCAN TEICHOIC ACID TRANSFERASE TAGU"/>
    <property type="match status" value="1"/>
</dbReference>
<dbReference type="NCBIfam" id="TIGR00350">
    <property type="entry name" value="lytR_cpsA_psr"/>
    <property type="match status" value="1"/>
</dbReference>
<dbReference type="EMBL" id="CALYLO010000003">
    <property type="protein sequence ID" value="CAH8245213.1"/>
    <property type="molecule type" value="Genomic_DNA"/>
</dbReference>
<keyword evidence="6" id="KW-1185">Reference proteome</keyword>
<dbReference type="PANTHER" id="PTHR33392">
    <property type="entry name" value="POLYISOPRENYL-TEICHOIC ACID--PEPTIDOGLYCAN TEICHOIC ACID TRANSFERASE TAGU"/>
    <property type="match status" value="1"/>
</dbReference>
<dbReference type="InterPro" id="IPR004474">
    <property type="entry name" value="LytR_CpsA_psr"/>
</dbReference>
<dbReference type="Proteomes" id="UP001154322">
    <property type="component" value="Unassembled WGS sequence"/>
</dbReference>
<keyword evidence="3" id="KW-0812">Transmembrane</keyword>
<protein>
    <submittedName>
        <fullName evidence="5">LCP family protein</fullName>
    </submittedName>
</protein>
<dbReference type="InterPro" id="IPR050922">
    <property type="entry name" value="LytR/CpsA/Psr_CW_biosynth"/>
</dbReference>
<dbReference type="Gene3D" id="3.40.630.190">
    <property type="entry name" value="LCP protein"/>
    <property type="match status" value="1"/>
</dbReference>
<feature type="transmembrane region" description="Helical" evidence="3">
    <location>
        <begin position="31"/>
        <end position="53"/>
    </location>
</feature>
<comment type="similarity">
    <text evidence="1">Belongs to the LytR/CpsA/Psr (LCP) family.</text>
</comment>
<feature type="domain" description="Cell envelope-related transcriptional attenuator" evidence="4">
    <location>
        <begin position="101"/>
        <end position="270"/>
    </location>
</feature>
<organism evidence="5 6">
    <name type="scientific">Paenibacillus melissococcoides</name>
    <dbReference type="NCBI Taxonomy" id="2912268"/>
    <lineage>
        <taxon>Bacteria</taxon>
        <taxon>Bacillati</taxon>
        <taxon>Bacillota</taxon>
        <taxon>Bacilli</taxon>
        <taxon>Bacillales</taxon>
        <taxon>Paenibacillaceae</taxon>
        <taxon>Paenibacillus</taxon>
    </lineage>
</organism>
<dbReference type="RefSeq" id="WP_213427926.1">
    <property type="nucleotide sequence ID" value="NZ_AP031298.1"/>
</dbReference>